<gene>
    <name evidence="1" type="primary">5572051</name>
</gene>
<dbReference type="GO" id="GO:0005737">
    <property type="term" value="C:cytoplasm"/>
    <property type="evidence" value="ECO:0007669"/>
    <property type="project" value="TreeGrafter"/>
</dbReference>
<organism evidence="1 2">
    <name type="scientific">Aedes aegypti</name>
    <name type="common">Yellowfever mosquito</name>
    <name type="synonym">Culex aegypti</name>
    <dbReference type="NCBI Taxonomy" id="7159"/>
    <lineage>
        <taxon>Eukaryota</taxon>
        <taxon>Metazoa</taxon>
        <taxon>Ecdysozoa</taxon>
        <taxon>Arthropoda</taxon>
        <taxon>Hexapoda</taxon>
        <taxon>Insecta</taxon>
        <taxon>Pterygota</taxon>
        <taxon>Neoptera</taxon>
        <taxon>Endopterygota</taxon>
        <taxon>Diptera</taxon>
        <taxon>Nematocera</taxon>
        <taxon>Culicoidea</taxon>
        <taxon>Culicidae</taxon>
        <taxon>Culicinae</taxon>
        <taxon>Aedini</taxon>
        <taxon>Aedes</taxon>
        <taxon>Stegomyia</taxon>
    </lineage>
</organism>
<dbReference type="PANTHER" id="PTHR15430:SF1">
    <property type="entry name" value="GLOMULIN"/>
    <property type="match status" value="1"/>
</dbReference>
<dbReference type="FunCoup" id="A0A6I8T320">
    <property type="interactions" value="1248"/>
</dbReference>
<evidence type="ECO:0000313" key="1">
    <source>
        <dbReference type="EnsemblMetazoa" id="AAEL000240-PC"/>
    </source>
</evidence>
<evidence type="ECO:0000313" key="2">
    <source>
        <dbReference type="Proteomes" id="UP000008820"/>
    </source>
</evidence>
<reference evidence="1" key="2">
    <citation type="submission" date="2020-05" db="UniProtKB">
        <authorList>
            <consortium name="EnsemblMetazoa"/>
        </authorList>
    </citation>
    <scope>IDENTIFICATION</scope>
    <source>
        <strain evidence="1">LVP_AGWG</strain>
    </source>
</reference>
<keyword evidence="2" id="KW-1185">Reference proteome</keyword>
<dbReference type="AlphaFoldDB" id="A0A6I8T320"/>
<accession>A0A6I8T320</accession>
<sequence>MNTLGKITLLHYRCGKGAKTYSRQVAEDLVSAMCSLLGDPYQLLSYGERRKRWSSSKWYKKPNPTQNIFMNEDKCPMLALAMYHYLLIGEDLQPKTSPAVYTNLHLFEMGLYYCTELITNEHIVVHHKGIVLGMKSLEKLGAEKLFPDNLDVEIHQQFCKGLSNLIVYSSSESNRKDGTMLLRDYILHFDSEGRYLVISNLFKTVQHSGLHSFVATIYKDLISQELSGNNTPSPWFVGKSLKHLLLTEICVLKNGIETDLVENADTIITGLNVLRFLLLRDKLNKTSIWEYMKELEHHYLYPLRKSIDLAKAHFKEERLKTAQASEGTSNHSDISVSIINSGPLPELTREKKLELLTHAMNQFDLMECLLARVLECINLKPINT</sequence>
<dbReference type="Proteomes" id="UP000008820">
    <property type="component" value="Chromosome 2"/>
</dbReference>
<dbReference type="InterPro" id="IPR019516">
    <property type="entry name" value="Glomulin/ALF4"/>
</dbReference>
<protein>
    <submittedName>
        <fullName evidence="1">Uncharacterized protein</fullName>
    </submittedName>
</protein>
<name>A0A6I8T320_AEDAE</name>
<reference evidence="1 2" key="1">
    <citation type="submission" date="2017-06" db="EMBL/GenBank/DDBJ databases">
        <title>Aedes aegypti genome working group (AGWG) sequencing and assembly.</title>
        <authorList>
            <consortium name="Aedes aegypti Genome Working Group (AGWG)"/>
            <person name="Matthews B.J."/>
        </authorList>
    </citation>
    <scope>NUCLEOTIDE SEQUENCE [LARGE SCALE GENOMIC DNA]</scope>
    <source>
        <strain evidence="1 2">LVP_AGWG</strain>
    </source>
</reference>
<dbReference type="PANTHER" id="PTHR15430">
    <property type="entry name" value="GLOMULIN"/>
    <property type="match status" value="1"/>
</dbReference>
<dbReference type="OrthoDB" id="619536at2759"/>
<dbReference type="EnsemblMetazoa" id="AAEL000240-RC">
    <property type="protein sequence ID" value="AAEL000240-PC"/>
    <property type="gene ID" value="AAEL000240"/>
</dbReference>
<dbReference type="Pfam" id="PF08568">
    <property type="entry name" value="Kinetochor_Ybp2"/>
    <property type="match status" value="1"/>
</dbReference>
<dbReference type="GO" id="GO:0055105">
    <property type="term" value="F:ubiquitin-protein transferase inhibitor activity"/>
    <property type="evidence" value="ECO:0007669"/>
    <property type="project" value="TreeGrafter"/>
</dbReference>
<dbReference type="InParanoid" id="A0A6I8T320"/>
<proteinExistence type="predicted"/>
<dbReference type="InterPro" id="IPR013877">
    <property type="entry name" value="YAP-bd/ALF4/Glomulin"/>
</dbReference>